<feature type="region of interest" description="Disordered" evidence="3">
    <location>
        <begin position="1"/>
        <end position="45"/>
    </location>
</feature>
<dbReference type="EMBL" id="MPUK01000001">
    <property type="protein sequence ID" value="ONH70044.1"/>
    <property type="molecule type" value="Genomic_DNA"/>
</dbReference>
<dbReference type="InterPro" id="IPR033133">
    <property type="entry name" value="PUM-HD"/>
</dbReference>
<dbReference type="InterPro" id="IPR033712">
    <property type="entry name" value="Pumilio_RNA-bd"/>
</dbReference>
<gene>
    <name evidence="5" type="ORF">BON22_0646</name>
</gene>
<protein>
    <submittedName>
        <fullName evidence="5">Suppressor protein MPT5</fullName>
    </submittedName>
</protein>
<dbReference type="PANTHER" id="PTHR12537">
    <property type="entry name" value="RNA BINDING PROTEIN PUMILIO-RELATED"/>
    <property type="match status" value="1"/>
</dbReference>
<keyword evidence="6" id="KW-1185">Reference proteome</keyword>
<keyword evidence="1" id="KW-0677">Repeat</keyword>
<dbReference type="PROSITE" id="PS50302">
    <property type="entry name" value="PUM"/>
    <property type="match status" value="4"/>
</dbReference>
<evidence type="ECO:0000313" key="6">
    <source>
        <dbReference type="Proteomes" id="UP000189513"/>
    </source>
</evidence>
<feature type="domain" description="PUM-HD" evidence="4">
    <location>
        <begin position="139"/>
        <end position="502"/>
    </location>
</feature>
<proteinExistence type="predicted"/>
<feature type="repeat" description="Pumilio" evidence="2">
    <location>
        <begin position="315"/>
        <end position="352"/>
    </location>
</feature>
<feature type="region of interest" description="Disordered" evidence="3">
    <location>
        <begin position="79"/>
        <end position="147"/>
    </location>
</feature>
<accession>A0A1V2LE74</accession>
<dbReference type="AlphaFoldDB" id="A0A1V2LE74"/>
<evidence type="ECO:0000256" key="2">
    <source>
        <dbReference type="PROSITE-ProRule" id="PRU00317"/>
    </source>
</evidence>
<evidence type="ECO:0000313" key="5">
    <source>
        <dbReference type="EMBL" id="ONH70044.1"/>
    </source>
</evidence>
<dbReference type="Proteomes" id="UP000189513">
    <property type="component" value="Unassembled WGS sequence"/>
</dbReference>
<dbReference type="Pfam" id="PF00806">
    <property type="entry name" value="PUF"/>
    <property type="match status" value="7"/>
</dbReference>
<dbReference type="GO" id="GO:0010629">
    <property type="term" value="P:negative regulation of gene expression"/>
    <property type="evidence" value="ECO:0007669"/>
    <property type="project" value="UniProtKB-ARBA"/>
</dbReference>
<dbReference type="InterPro" id="IPR016024">
    <property type="entry name" value="ARM-type_fold"/>
</dbReference>
<dbReference type="OMA" id="IKAAPYA"/>
<dbReference type="InterPro" id="IPR011989">
    <property type="entry name" value="ARM-like"/>
</dbReference>
<sequence length="595" mass="68100">MVRSLVEPLTPPDLGDQFVSSQNNSLSVGSANTTPLSNFNSNIGGNTFRSRFKSLPLATEIDQKFNQFNINNLQKLSTYTPSPTTSSNVSSSSIPQIPLQGATDGDKQRSTSHVFTYQSKDQRQPLYQHHSMPSIHQRRESTPSVTTPNFRNFDELNLIPIDQLDVLKLAVDQYGCRYLQKKLEVDTSTKDKIFNRIFDSLIDLVVHPFGNYLIQKLVDCLSTQQKNLVIEKIHEFLFPISVNQYGTRSLQKIIDNVSNTYQMDLIIKGLQMNDSTNPADDNNIVRLITCLNGNHVIQKCIYKFPSEKLQFIVDAICSNDNIVRVSTHKHGCCVLQKLLNKANLDQILKISQVMLTFVDVLVNDQFGNFAIQFLFELDYFKSSNSLDFLVGEFFSKIYNNFVRLSCLKFSSNVIEKLIKVLKAKFNFFYLNEIIKLINRDFEALITDKFGNYVIQTMIDELHDVTELSMEMNMLITNVKNHLPIIKAAPYARKIQLKIQQLETNYTSNMLQPQYYTPRDYPPMHTPQAGIENQSAFSGNININPYVANPYVSSYPRIQPYTSNDSPFQQQHQYPNASAPQSDFFNQNFLSHTPMR</sequence>
<comment type="caution">
    <text evidence="5">The sequence shown here is derived from an EMBL/GenBank/DDBJ whole genome shotgun (WGS) entry which is preliminary data.</text>
</comment>
<name>A0A1V2LE74_CYBFA</name>
<feature type="repeat" description="Pumilio" evidence="2">
    <location>
        <begin position="196"/>
        <end position="231"/>
    </location>
</feature>
<dbReference type="InterPro" id="IPR001313">
    <property type="entry name" value="Pumilio_RNA-bd_rpt"/>
</dbReference>
<feature type="compositionally biased region" description="Polar residues" evidence="3">
    <location>
        <begin position="559"/>
        <end position="595"/>
    </location>
</feature>
<dbReference type="Gene3D" id="1.25.10.10">
    <property type="entry name" value="Leucine-rich Repeat Variant"/>
    <property type="match status" value="1"/>
</dbReference>
<evidence type="ECO:0000259" key="4">
    <source>
        <dbReference type="PROSITE" id="PS50303"/>
    </source>
</evidence>
<dbReference type="STRING" id="36022.A0A1V2LE74"/>
<dbReference type="PANTHER" id="PTHR12537:SF80">
    <property type="entry name" value="SUPPRESSOR PROTEIN MPT5"/>
    <property type="match status" value="1"/>
</dbReference>
<dbReference type="CDD" id="cd07920">
    <property type="entry name" value="Pumilio"/>
    <property type="match status" value="1"/>
</dbReference>
<feature type="compositionally biased region" description="Low complexity" evidence="3">
    <location>
        <begin position="79"/>
        <end position="98"/>
    </location>
</feature>
<evidence type="ECO:0000256" key="1">
    <source>
        <dbReference type="ARBA" id="ARBA00022737"/>
    </source>
</evidence>
<dbReference type="PROSITE" id="PS50303">
    <property type="entry name" value="PUM_HD"/>
    <property type="match status" value="1"/>
</dbReference>
<feature type="repeat" description="Pumilio" evidence="2">
    <location>
        <begin position="435"/>
        <end position="476"/>
    </location>
</feature>
<reference evidence="6" key="1">
    <citation type="journal article" date="2017" name="Genome Announc.">
        <title>Genome sequences of Cyberlindnera fabianii 65, Pichia kudriavzevii 129, and Saccharomyces cerevisiae 131 isolated from fermented masau fruits in Zimbabwe.</title>
        <authorList>
            <person name="van Rijswijck I.M.H."/>
            <person name="Derks M.F.L."/>
            <person name="Abee T."/>
            <person name="de Ridder D."/>
            <person name="Smid E.J."/>
        </authorList>
    </citation>
    <scope>NUCLEOTIDE SEQUENCE [LARGE SCALE GENOMIC DNA]</scope>
    <source>
        <strain evidence="6">65</strain>
    </source>
</reference>
<dbReference type="SUPFAM" id="SSF48371">
    <property type="entry name" value="ARM repeat"/>
    <property type="match status" value="1"/>
</dbReference>
<organism evidence="5 6">
    <name type="scientific">Cyberlindnera fabianii</name>
    <name type="common">Yeast</name>
    <name type="synonym">Hansenula fabianii</name>
    <dbReference type="NCBI Taxonomy" id="36022"/>
    <lineage>
        <taxon>Eukaryota</taxon>
        <taxon>Fungi</taxon>
        <taxon>Dikarya</taxon>
        <taxon>Ascomycota</taxon>
        <taxon>Saccharomycotina</taxon>
        <taxon>Saccharomycetes</taxon>
        <taxon>Phaffomycetales</taxon>
        <taxon>Phaffomycetaceae</taxon>
        <taxon>Cyberlindnera</taxon>
    </lineage>
</organism>
<feature type="region of interest" description="Disordered" evidence="3">
    <location>
        <begin position="558"/>
        <end position="595"/>
    </location>
</feature>
<feature type="compositionally biased region" description="Polar residues" evidence="3">
    <location>
        <begin position="18"/>
        <end position="45"/>
    </location>
</feature>
<dbReference type="SMART" id="SM00025">
    <property type="entry name" value="Pumilio"/>
    <property type="match status" value="8"/>
</dbReference>
<feature type="repeat" description="Pumilio" evidence="2">
    <location>
        <begin position="232"/>
        <end position="268"/>
    </location>
</feature>
<dbReference type="VEuPathDB" id="FungiDB:BON22_0646"/>
<dbReference type="GO" id="GO:0005737">
    <property type="term" value="C:cytoplasm"/>
    <property type="evidence" value="ECO:0007669"/>
    <property type="project" value="TreeGrafter"/>
</dbReference>
<dbReference type="GO" id="GO:0003729">
    <property type="term" value="F:mRNA binding"/>
    <property type="evidence" value="ECO:0007669"/>
    <property type="project" value="TreeGrafter"/>
</dbReference>
<dbReference type="GO" id="GO:0010608">
    <property type="term" value="P:post-transcriptional regulation of gene expression"/>
    <property type="evidence" value="ECO:0007669"/>
    <property type="project" value="TreeGrafter"/>
</dbReference>
<evidence type="ECO:0000256" key="3">
    <source>
        <dbReference type="SAM" id="MobiDB-lite"/>
    </source>
</evidence>